<comment type="caution">
    <text evidence="1">The sequence shown here is derived from an EMBL/GenBank/DDBJ whole genome shotgun (WGS) entry which is preliminary data.</text>
</comment>
<proteinExistence type="predicted"/>
<dbReference type="AlphaFoldDB" id="A0A397VDZ5"/>
<keyword evidence="2" id="KW-1185">Reference proteome</keyword>
<reference evidence="1 2" key="1">
    <citation type="submission" date="2018-06" db="EMBL/GenBank/DDBJ databases">
        <title>Comparative genomics reveals the genomic features of Rhizophagus irregularis, R. cerebriforme, R. diaphanum and Gigaspora rosea, and their symbiotic lifestyle signature.</title>
        <authorList>
            <person name="Morin E."/>
            <person name="San Clemente H."/>
            <person name="Chen E.C.H."/>
            <person name="De La Providencia I."/>
            <person name="Hainaut M."/>
            <person name="Kuo A."/>
            <person name="Kohler A."/>
            <person name="Murat C."/>
            <person name="Tang N."/>
            <person name="Roy S."/>
            <person name="Loubradou J."/>
            <person name="Henrissat B."/>
            <person name="Grigoriev I.V."/>
            <person name="Corradi N."/>
            <person name="Roux C."/>
            <person name="Martin F.M."/>
        </authorList>
    </citation>
    <scope>NUCLEOTIDE SEQUENCE [LARGE SCALE GENOMIC DNA]</scope>
    <source>
        <strain evidence="1 2">DAOM 194757</strain>
    </source>
</reference>
<organism evidence="1 2">
    <name type="scientific">Gigaspora rosea</name>
    <dbReference type="NCBI Taxonomy" id="44941"/>
    <lineage>
        <taxon>Eukaryota</taxon>
        <taxon>Fungi</taxon>
        <taxon>Fungi incertae sedis</taxon>
        <taxon>Mucoromycota</taxon>
        <taxon>Glomeromycotina</taxon>
        <taxon>Glomeromycetes</taxon>
        <taxon>Diversisporales</taxon>
        <taxon>Gigasporaceae</taxon>
        <taxon>Gigaspora</taxon>
    </lineage>
</organism>
<dbReference type="OrthoDB" id="2384430at2759"/>
<gene>
    <name evidence="1" type="ORF">C2G38_2244434</name>
</gene>
<protein>
    <submittedName>
        <fullName evidence="1">Uncharacterized protein</fullName>
    </submittedName>
</protein>
<dbReference type="EMBL" id="QKWP01000406">
    <property type="protein sequence ID" value="RIB20654.1"/>
    <property type="molecule type" value="Genomic_DNA"/>
</dbReference>
<accession>A0A397VDZ5</accession>
<sequence>MGDVLGTNNVCHGYRYGIGVENDEHKLIEKDGHKEFFYYQKSAGLGCRRNDRYCSMLSKWAWSCKRYTKCYLLVSNSEQICWFATICRALWHDKVENYNNYVPLKMLNLNDQNDSEEVLYWVKKCTGSFASEDVEVAILCNDEVGTKEDLDERLAIKVVRVAYEDNFEKMVAVGEGSVSAQEWATPGLQYIVLERSLCKRVYNNEEMNGENWDVAAEIGNPSNEDPIEVFFRKASKTQTVDEKGWEIGV</sequence>
<name>A0A397VDZ5_9GLOM</name>
<evidence type="ECO:0000313" key="1">
    <source>
        <dbReference type="EMBL" id="RIB20654.1"/>
    </source>
</evidence>
<dbReference type="Proteomes" id="UP000266673">
    <property type="component" value="Unassembled WGS sequence"/>
</dbReference>
<evidence type="ECO:0000313" key="2">
    <source>
        <dbReference type="Proteomes" id="UP000266673"/>
    </source>
</evidence>